<reference evidence="4" key="1">
    <citation type="journal article" date="2012" name="Science">
        <title>The Paleozoic origin of enzymatic lignin decomposition reconstructed from 31 fungal genomes.</title>
        <authorList>
            <person name="Floudas D."/>
            <person name="Binder M."/>
            <person name="Riley R."/>
            <person name="Barry K."/>
            <person name="Blanchette R.A."/>
            <person name="Henrissat B."/>
            <person name="Martinez A.T."/>
            <person name="Otillar R."/>
            <person name="Spatafora J.W."/>
            <person name="Yadav J.S."/>
            <person name="Aerts A."/>
            <person name="Benoit I."/>
            <person name="Boyd A."/>
            <person name="Carlson A."/>
            <person name="Copeland A."/>
            <person name="Coutinho P.M."/>
            <person name="de Vries R.P."/>
            <person name="Ferreira P."/>
            <person name="Findley K."/>
            <person name="Foster B."/>
            <person name="Gaskell J."/>
            <person name="Glotzer D."/>
            <person name="Gorecki P."/>
            <person name="Heitman J."/>
            <person name="Hesse C."/>
            <person name="Hori C."/>
            <person name="Igarashi K."/>
            <person name="Jurgens J.A."/>
            <person name="Kallen N."/>
            <person name="Kersten P."/>
            <person name="Kohler A."/>
            <person name="Kuees U."/>
            <person name="Kumar T.K.A."/>
            <person name="Kuo A."/>
            <person name="LaButti K."/>
            <person name="Larrondo L.F."/>
            <person name="Lindquist E."/>
            <person name="Ling A."/>
            <person name="Lombard V."/>
            <person name="Lucas S."/>
            <person name="Lundell T."/>
            <person name="Martin R."/>
            <person name="McLaughlin D.J."/>
            <person name="Morgenstern I."/>
            <person name="Morin E."/>
            <person name="Murat C."/>
            <person name="Nagy L.G."/>
            <person name="Nolan M."/>
            <person name="Ohm R.A."/>
            <person name="Patyshakuliyeva A."/>
            <person name="Rokas A."/>
            <person name="Ruiz-Duenas F.J."/>
            <person name="Sabat G."/>
            <person name="Salamov A."/>
            <person name="Samejima M."/>
            <person name="Schmutz J."/>
            <person name="Slot J.C."/>
            <person name="St John F."/>
            <person name="Stenlid J."/>
            <person name="Sun H."/>
            <person name="Sun S."/>
            <person name="Syed K."/>
            <person name="Tsang A."/>
            <person name="Wiebenga A."/>
            <person name="Young D."/>
            <person name="Pisabarro A."/>
            <person name="Eastwood D.C."/>
            <person name="Martin F."/>
            <person name="Cullen D."/>
            <person name="Grigoriev I.V."/>
            <person name="Hibbett D.S."/>
        </authorList>
    </citation>
    <scope>NUCLEOTIDE SEQUENCE [LARGE SCALE GENOMIC DNA]</scope>
    <source>
        <strain evidence="4">RWD-64-598 SS2</strain>
    </source>
</reference>
<dbReference type="GeneID" id="19208199"/>
<dbReference type="InterPro" id="IPR005162">
    <property type="entry name" value="Retrotrans_gag_dom"/>
</dbReference>
<name>A0A5M3MGQ7_CONPW</name>
<comment type="caution">
    <text evidence="3">The sequence shown here is derived from an EMBL/GenBank/DDBJ whole genome shotgun (WGS) entry which is preliminary data.</text>
</comment>
<feature type="non-terminal residue" evidence="3">
    <location>
        <position position="1"/>
    </location>
</feature>
<feature type="compositionally biased region" description="Acidic residues" evidence="1">
    <location>
        <begin position="310"/>
        <end position="320"/>
    </location>
</feature>
<protein>
    <recommendedName>
        <fullName evidence="2">Retrotransposon gag domain-containing protein</fullName>
    </recommendedName>
</protein>
<evidence type="ECO:0000259" key="2">
    <source>
        <dbReference type="Pfam" id="PF03732"/>
    </source>
</evidence>
<proteinExistence type="predicted"/>
<evidence type="ECO:0000313" key="3">
    <source>
        <dbReference type="EMBL" id="EIW77801.1"/>
    </source>
</evidence>
<accession>A0A5M3MGQ7</accession>
<gene>
    <name evidence="3" type="ORF">CONPUDRAFT_61993</name>
</gene>
<dbReference type="KEGG" id="cput:CONPUDRAFT_61993"/>
<dbReference type="Pfam" id="PF03732">
    <property type="entry name" value="Retrotrans_gag"/>
    <property type="match status" value="1"/>
</dbReference>
<feature type="region of interest" description="Disordered" evidence="1">
    <location>
        <begin position="255"/>
        <end position="320"/>
    </location>
</feature>
<dbReference type="RefSeq" id="XP_007771803.1">
    <property type="nucleotide sequence ID" value="XM_007773613.1"/>
</dbReference>
<feature type="domain" description="Retrotransposon gag" evidence="2">
    <location>
        <begin position="52"/>
        <end position="152"/>
    </location>
</feature>
<evidence type="ECO:0000313" key="4">
    <source>
        <dbReference type="Proteomes" id="UP000053558"/>
    </source>
</evidence>
<dbReference type="OMA" id="QHEHYSE"/>
<sequence length="320" mass="37484">KEKHIGDPTHFDGNRKDAVRWFISVRVYLEENHEIYDMDESWVKFATQRMTKGTAREWVDSFYQKVMAKEYQNRQLGSTESAWGTWNKFGDQFWLSFQPLDQENLAILEMQTLTQKKCRTLDDYIQKFQSAFMRSNLPDGKTIVQMFMRGLDQDLALSIINQGKPPETLANWIPKVTEAYNWRRQYSVALGHKLPEASLYKNQTSHSHNHGENMYHQQDPNAMDVDAIDFQKCKEYRKQGKSYLCHKMGHMQHEHYSELGGKLPPVPGQPKEPPRKQNRNKGNFQQWNNGKSQNIRKIDNNESLNATDIAAEEDTDSQDF</sequence>
<dbReference type="EMBL" id="JH711583">
    <property type="protein sequence ID" value="EIW77801.1"/>
    <property type="molecule type" value="Genomic_DNA"/>
</dbReference>
<dbReference type="AlphaFoldDB" id="A0A5M3MGQ7"/>
<keyword evidence="4" id="KW-1185">Reference proteome</keyword>
<evidence type="ECO:0000256" key="1">
    <source>
        <dbReference type="SAM" id="MobiDB-lite"/>
    </source>
</evidence>
<organism evidence="3 4">
    <name type="scientific">Coniophora puteana (strain RWD-64-598)</name>
    <name type="common">Brown rot fungus</name>
    <dbReference type="NCBI Taxonomy" id="741705"/>
    <lineage>
        <taxon>Eukaryota</taxon>
        <taxon>Fungi</taxon>
        <taxon>Dikarya</taxon>
        <taxon>Basidiomycota</taxon>
        <taxon>Agaricomycotina</taxon>
        <taxon>Agaricomycetes</taxon>
        <taxon>Agaricomycetidae</taxon>
        <taxon>Boletales</taxon>
        <taxon>Coniophorineae</taxon>
        <taxon>Coniophoraceae</taxon>
        <taxon>Coniophora</taxon>
    </lineage>
</organism>
<feature type="compositionally biased region" description="Polar residues" evidence="1">
    <location>
        <begin position="280"/>
        <end position="306"/>
    </location>
</feature>
<dbReference type="Proteomes" id="UP000053558">
    <property type="component" value="Unassembled WGS sequence"/>
</dbReference>